<dbReference type="AlphaFoldDB" id="A0A9W4T2S2"/>
<evidence type="ECO:0000313" key="2">
    <source>
        <dbReference type="Proteomes" id="UP001153678"/>
    </source>
</evidence>
<protein>
    <submittedName>
        <fullName evidence="1">10917_t:CDS:1</fullName>
    </submittedName>
</protein>
<keyword evidence="2" id="KW-1185">Reference proteome</keyword>
<gene>
    <name evidence="1" type="ORF">FWILDA_LOCUS13513</name>
</gene>
<accession>A0A9W4T2S2</accession>
<reference evidence="1" key="1">
    <citation type="submission" date="2022-08" db="EMBL/GenBank/DDBJ databases">
        <authorList>
            <person name="Kallberg Y."/>
            <person name="Tangrot J."/>
            <person name="Rosling A."/>
        </authorList>
    </citation>
    <scope>NUCLEOTIDE SEQUENCE</scope>
    <source>
        <strain evidence="1">Wild A</strain>
    </source>
</reference>
<dbReference type="EMBL" id="CAMKVN010005126">
    <property type="protein sequence ID" value="CAI2188309.1"/>
    <property type="molecule type" value="Genomic_DNA"/>
</dbReference>
<evidence type="ECO:0000313" key="1">
    <source>
        <dbReference type="EMBL" id="CAI2188309.1"/>
    </source>
</evidence>
<dbReference type="Proteomes" id="UP001153678">
    <property type="component" value="Unassembled WGS sequence"/>
</dbReference>
<proteinExistence type="predicted"/>
<name>A0A9W4T2S2_9GLOM</name>
<sequence length="125" mass="14053">MKQGLPGRWSDVNTSTVQLNCVYKGRCITNHCFGIRRPYQKSCVDGPHLIGDLTELQGLTSPRGRTQQRAKSLVKKLPWQLTEDAEPTLGRTHPSRGASSLHTVHIYTKSTNLSMLKAYKPCYKL</sequence>
<organism evidence="1 2">
    <name type="scientific">Funneliformis geosporum</name>
    <dbReference type="NCBI Taxonomy" id="1117311"/>
    <lineage>
        <taxon>Eukaryota</taxon>
        <taxon>Fungi</taxon>
        <taxon>Fungi incertae sedis</taxon>
        <taxon>Mucoromycota</taxon>
        <taxon>Glomeromycotina</taxon>
        <taxon>Glomeromycetes</taxon>
        <taxon>Glomerales</taxon>
        <taxon>Glomeraceae</taxon>
        <taxon>Funneliformis</taxon>
    </lineage>
</organism>
<comment type="caution">
    <text evidence="1">The sequence shown here is derived from an EMBL/GenBank/DDBJ whole genome shotgun (WGS) entry which is preliminary data.</text>
</comment>